<feature type="region of interest" description="Disordered" evidence="9">
    <location>
        <begin position="598"/>
        <end position="621"/>
    </location>
</feature>
<dbReference type="PANTHER" id="PTHR12977">
    <property type="entry name" value="SUPPRESSOR OF VARIEGATION 4-20-RELATED"/>
    <property type="match status" value="1"/>
</dbReference>
<dbReference type="Proteomes" id="UP000279236">
    <property type="component" value="Unassembled WGS sequence"/>
</dbReference>
<dbReference type="GeneID" id="39591366"/>
<accession>A0A427XWD8</accession>
<dbReference type="OrthoDB" id="6627536at2759"/>
<evidence type="ECO:0000259" key="10">
    <source>
        <dbReference type="PROSITE" id="PS50280"/>
    </source>
</evidence>
<dbReference type="InterPro" id="IPR046341">
    <property type="entry name" value="SET_dom_sf"/>
</dbReference>
<evidence type="ECO:0000256" key="5">
    <source>
        <dbReference type="ARBA" id="ARBA00022679"/>
    </source>
</evidence>
<name>A0A427XWD8_9TREE</name>
<keyword evidence="5 11" id="KW-0808">Transferase</keyword>
<comment type="subcellular location">
    <subcellularLocation>
        <location evidence="2">Chromosome</location>
    </subcellularLocation>
    <subcellularLocation>
        <location evidence="1">Nucleus</location>
    </subcellularLocation>
</comment>
<dbReference type="RefSeq" id="XP_028477116.1">
    <property type="nucleotide sequence ID" value="XM_028622224.1"/>
</dbReference>
<feature type="region of interest" description="Disordered" evidence="9">
    <location>
        <begin position="324"/>
        <end position="426"/>
    </location>
</feature>
<dbReference type="InterPro" id="IPR039977">
    <property type="entry name" value="Suv4-20/Set9"/>
</dbReference>
<keyword evidence="3" id="KW-0158">Chromosome</keyword>
<feature type="compositionally biased region" description="Acidic residues" evidence="9">
    <location>
        <begin position="358"/>
        <end position="367"/>
    </location>
</feature>
<organism evidence="11 12">
    <name type="scientific">Apiotrichum porosum</name>
    <dbReference type="NCBI Taxonomy" id="105984"/>
    <lineage>
        <taxon>Eukaryota</taxon>
        <taxon>Fungi</taxon>
        <taxon>Dikarya</taxon>
        <taxon>Basidiomycota</taxon>
        <taxon>Agaricomycotina</taxon>
        <taxon>Tremellomycetes</taxon>
        <taxon>Trichosporonales</taxon>
        <taxon>Trichosporonaceae</taxon>
        <taxon>Apiotrichum</taxon>
    </lineage>
</organism>
<evidence type="ECO:0000313" key="11">
    <source>
        <dbReference type="EMBL" id="RSH83164.1"/>
    </source>
</evidence>
<keyword evidence="6" id="KW-0949">S-adenosyl-L-methionine</keyword>
<feature type="compositionally biased region" description="Polar residues" evidence="9">
    <location>
        <begin position="848"/>
        <end position="859"/>
    </location>
</feature>
<feature type="region of interest" description="Disordered" evidence="9">
    <location>
        <begin position="776"/>
        <end position="1079"/>
    </location>
</feature>
<feature type="region of interest" description="Disordered" evidence="9">
    <location>
        <begin position="178"/>
        <end position="226"/>
    </location>
</feature>
<feature type="compositionally biased region" description="Low complexity" evidence="9">
    <location>
        <begin position="990"/>
        <end position="1011"/>
    </location>
</feature>
<proteinExistence type="predicted"/>
<reference evidence="11 12" key="1">
    <citation type="submission" date="2018-11" db="EMBL/GenBank/DDBJ databases">
        <title>Genome sequence of Apiotrichum porosum DSM 27194.</title>
        <authorList>
            <person name="Aliyu H."/>
            <person name="Gorte O."/>
            <person name="Ochsenreither K."/>
        </authorList>
    </citation>
    <scope>NUCLEOTIDE SEQUENCE [LARGE SCALE GENOMIC DNA]</scope>
    <source>
        <strain evidence="11 12">DSM 27194</strain>
    </source>
</reference>
<evidence type="ECO:0000256" key="2">
    <source>
        <dbReference type="ARBA" id="ARBA00004286"/>
    </source>
</evidence>
<dbReference type="GO" id="GO:0042799">
    <property type="term" value="F:histone H4K20 methyltransferase activity"/>
    <property type="evidence" value="ECO:0007669"/>
    <property type="project" value="TreeGrafter"/>
</dbReference>
<protein>
    <submittedName>
        <fullName evidence="11">Histone-lysine N-methyltransferase set9</fullName>
    </submittedName>
</protein>
<feature type="domain" description="SET" evidence="10">
    <location>
        <begin position="125"/>
        <end position="292"/>
    </location>
</feature>
<dbReference type="GO" id="GO:0032259">
    <property type="term" value="P:methylation"/>
    <property type="evidence" value="ECO:0007669"/>
    <property type="project" value="UniProtKB-KW"/>
</dbReference>
<evidence type="ECO:0000256" key="1">
    <source>
        <dbReference type="ARBA" id="ARBA00004123"/>
    </source>
</evidence>
<feature type="region of interest" description="Disordered" evidence="9">
    <location>
        <begin position="708"/>
        <end position="756"/>
    </location>
</feature>
<evidence type="ECO:0000256" key="7">
    <source>
        <dbReference type="ARBA" id="ARBA00022853"/>
    </source>
</evidence>
<evidence type="ECO:0000256" key="4">
    <source>
        <dbReference type="ARBA" id="ARBA00022603"/>
    </source>
</evidence>
<evidence type="ECO:0000256" key="8">
    <source>
        <dbReference type="ARBA" id="ARBA00023242"/>
    </source>
</evidence>
<evidence type="ECO:0000256" key="3">
    <source>
        <dbReference type="ARBA" id="ARBA00022454"/>
    </source>
</evidence>
<keyword evidence="4 11" id="KW-0489">Methyltransferase</keyword>
<sequence length="1113" mass="123538">MPRAQQTEDVVLGPDGFPHHAEDLSRDDDLCSYMLVDQLGCERLPDKRLGVHPQQVKFVGPPIKTADVLNIVQEVIQGGNMADAVKKLEEMPVFQDHLALKHNAKRRKNALLHVQLYLQVYHPTSRVEIWRTNRYTEVSGHTELAIYATSSLAKHAVLTELQGSCANLPDEWREDMEHANWGEVSGGEGEDDGDDEDGDEDAGESPEATEKRKAREKEKEIRRRRSGRTGRRDFSIIWSERRRHYQLFLGPARFLNHDCEPNVSLYRAENGRVTFQCLRDIAIGEELTTGDNYFDKGNMKCMCLTCEKNGRGFYAGKPVVNGLESERAGGSRSASAAPSSRARAMSSVRPSMVPGDESAGDESEVEDTTIASGPETPAAVLTPKKNNHLRHLNSPAPESVVSEVDSNADDSPRKERPFRAVRKQSKPFQWTKRLPRKEHSASVTRELLDDPEGIDRCVTCVDALTERLWDNLTSSYDSHCPRCTRHALVFQLPWPAHSPDKVKVYPPTHLTPLNYQPRPVACVPLPSLGPKPKKKIEPDPEAVRQELQELDLTLPTATREDRAHWRLLAEIEREQGWIDHLRAMEFEWQEARDQAKAAQEEARAAAKQAREEEKRKKNEGKIRGSGLWQRYEVVDLDEFERKKKERDTVVSGTRSGRKFTVTKPQDVDEDEVLREAQARVDAEREREKLADIKSKAWRVMNKDRLQTYKAKGKAKPAVLLPTTSPKAGPSRGRGAAGLTAAAPPPAKSSVSPRRNHSWLPVMTVANECPIDLTMDTTDEEDSVMVVSDSDDRPPPSKRLPATPARHGRRAVTEATADATSEDEQPRKRPVPIKSRAAIGTRLPVTRAPASTPSGSDSTATPRRPRGRPPGTGHVQKRMAKQVEREEASKRKRAEKEAHVSDRMARDPDSRLNNGHHQAVPLHSPPRPPTGKWHGASRREFFSFEPRDHDLSASPTSVAPPLRAYRGSAGAGGAGAGAAVPRRVHETFRTSSASAVSSSAVPSVEEASPPSVGDLDDSHESFTSAELDAGMDSGSDPAELPRPLSVVQAAAAVHTPTTEKKRKRLSDASSSTTSSSSKRKRVFFHSRLHTEFDAVNKPTHPSVAILPRPRFTLL</sequence>
<evidence type="ECO:0000256" key="9">
    <source>
        <dbReference type="SAM" id="MobiDB-lite"/>
    </source>
</evidence>
<dbReference type="GO" id="GO:0005634">
    <property type="term" value="C:nucleus"/>
    <property type="evidence" value="ECO:0007669"/>
    <property type="project" value="UniProtKB-SubCell"/>
</dbReference>
<feature type="compositionally biased region" description="Basic and acidic residues" evidence="9">
    <location>
        <begin position="208"/>
        <end position="221"/>
    </location>
</feature>
<dbReference type="InterPro" id="IPR001214">
    <property type="entry name" value="SET_dom"/>
</dbReference>
<dbReference type="Pfam" id="PF00856">
    <property type="entry name" value="SET"/>
    <property type="match status" value="1"/>
</dbReference>
<gene>
    <name evidence="11" type="primary">SET9</name>
    <name evidence="11" type="ORF">EHS24_006823</name>
</gene>
<dbReference type="Gene3D" id="2.170.270.10">
    <property type="entry name" value="SET domain"/>
    <property type="match status" value="1"/>
</dbReference>
<feature type="compositionally biased region" description="Low complexity" evidence="9">
    <location>
        <begin position="732"/>
        <end position="752"/>
    </location>
</feature>
<keyword evidence="7" id="KW-0156">Chromatin regulator</keyword>
<keyword evidence="8" id="KW-0539">Nucleus</keyword>
<evidence type="ECO:0000313" key="12">
    <source>
        <dbReference type="Proteomes" id="UP000279236"/>
    </source>
</evidence>
<dbReference type="AlphaFoldDB" id="A0A427XWD8"/>
<dbReference type="STRING" id="105984.A0A427XWD8"/>
<dbReference type="GO" id="GO:0005694">
    <property type="term" value="C:chromosome"/>
    <property type="evidence" value="ECO:0007669"/>
    <property type="project" value="UniProtKB-SubCell"/>
</dbReference>
<feature type="compositionally biased region" description="Basic and acidic residues" evidence="9">
    <location>
        <begin position="936"/>
        <end position="950"/>
    </location>
</feature>
<dbReference type="InterPro" id="IPR041938">
    <property type="entry name" value="Hist-Lys_N-MTase_N"/>
</dbReference>
<dbReference type="PROSITE" id="PS50280">
    <property type="entry name" value="SET"/>
    <property type="match status" value="1"/>
</dbReference>
<feature type="compositionally biased region" description="Basic and acidic residues" evidence="9">
    <location>
        <begin position="880"/>
        <end position="909"/>
    </location>
</feature>
<keyword evidence="12" id="KW-1185">Reference proteome</keyword>
<dbReference type="EMBL" id="RSCE01000004">
    <property type="protein sequence ID" value="RSH83164.1"/>
    <property type="molecule type" value="Genomic_DNA"/>
</dbReference>
<dbReference type="PANTHER" id="PTHR12977:SF4">
    <property type="entry name" value="HISTONE-LYSINE N-METHYLTRANSFERASE KMT5B"/>
    <property type="match status" value="1"/>
</dbReference>
<dbReference type="SUPFAM" id="SSF82199">
    <property type="entry name" value="SET domain"/>
    <property type="match status" value="1"/>
</dbReference>
<comment type="caution">
    <text evidence="11">The sequence shown here is derived from an EMBL/GenBank/DDBJ whole genome shotgun (WGS) entry which is preliminary data.</text>
</comment>
<dbReference type="Gene3D" id="1.10.10.1700">
    <property type="entry name" value="Histone-lysine N-methyltransferase"/>
    <property type="match status" value="1"/>
</dbReference>
<evidence type="ECO:0000256" key="6">
    <source>
        <dbReference type="ARBA" id="ARBA00022691"/>
    </source>
</evidence>
<feature type="compositionally biased region" description="Acidic residues" evidence="9">
    <location>
        <begin position="188"/>
        <end position="204"/>
    </location>
</feature>
<feature type="compositionally biased region" description="Low complexity" evidence="9">
    <location>
        <begin position="330"/>
        <end position="352"/>
    </location>
</feature>